<dbReference type="Pfam" id="PF00685">
    <property type="entry name" value="Sulfotransfer_1"/>
    <property type="match status" value="1"/>
</dbReference>
<accession>A0A1X7F0G7</accession>
<dbReference type="InterPro" id="IPR000863">
    <property type="entry name" value="Sulfotransferase_dom"/>
</dbReference>
<dbReference type="GO" id="GO:0008146">
    <property type="term" value="F:sulfotransferase activity"/>
    <property type="evidence" value="ECO:0007669"/>
    <property type="project" value="InterPro"/>
</dbReference>
<evidence type="ECO:0000313" key="4">
    <source>
        <dbReference type="EMBL" id="SMF43097.1"/>
    </source>
</evidence>
<dbReference type="EMBL" id="FXAK01000004">
    <property type="protein sequence ID" value="SMF43097.1"/>
    <property type="molecule type" value="Genomic_DNA"/>
</dbReference>
<keyword evidence="2 4" id="KW-0808">Transferase</keyword>
<evidence type="ECO:0000259" key="3">
    <source>
        <dbReference type="Pfam" id="PF00685"/>
    </source>
</evidence>
<reference evidence="4 5" key="1">
    <citation type="submission" date="2017-04" db="EMBL/GenBank/DDBJ databases">
        <authorList>
            <person name="Afonso C.L."/>
            <person name="Miller P.J."/>
            <person name="Scott M.A."/>
            <person name="Spackman E."/>
            <person name="Goraichik I."/>
            <person name="Dimitrov K.M."/>
            <person name="Suarez D.L."/>
            <person name="Swayne D.E."/>
        </authorList>
    </citation>
    <scope>NUCLEOTIDE SEQUENCE [LARGE SCALE GENOMIC DNA]</scope>
    <source>
        <strain evidence="4 5">A2P</strain>
    </source>
</reference>
<organism evidence="4 5">
    <name type="scientific">Azospirillum oryzae</name>
    <dbReference type="NCBI Taxonomy" id="286727"/>
    <lineage>
        <taxon>Bacteria</taxon>
        <taxon>Pseudomonadati</taxon>
        <taxon>Pseudomonadota</taxon>
        <taxon>Alphaproteobacteria</taxon>
        <taxon>Rhodospirillales</taxon>
        <taxon>Azospirillaceae</taxon>
        <taxon>Azospirillum</taxon>
    </lineage>
</organism>
<gene>
    <name evidence="4" type="ORF">SAMN02982917_2189</name>
</gene>
<evidence type="ECO:0000313" key="5">
    <source>
        <dbReference type="Proteomes" id="UP000192936"/>
    </source>
</evidence>
<comment type="similarity">
    <text evidence="1">Belongs to the sulfotransferase 1 family.</text>
</comment>
<feature type="domain" description="Sulfotransferase" evidence="3">
    <location>
        <begin position="3"/>
        <end position="170"/>
    </location>
</feature>
<dbReference type="Gene3D" id="3.40.50.300">
    <property type="entry name" value="P-loop containing nucleotide triphosphate hydrolases"/>
    <property type="match status" value="1"/>
</dbReference>
<dbReference type="AlphaFoldDB" id="A0A1X7F0G7"/>
<name>A0A1X7F0G7_9PROT</name>
<protein>
    <submittedName>
        <fullName evidence="4">Sulfotransferase domain-containing protein</fullName>
    </submittedName>
</protein>
<dbReference type="Proteomes" id="UP000192936">
    <property type="component" value="Unassembled WGS sequence"/>
</dbReference>
<evidence type="ECO:0000256" key="1">
    <source>
        <dbReference type="ARBA" id="ARBA00005771"/>
    </source>
</evidence>
<sequence length="251" mass="29039">MIVWLSSYPRSGNTLTRTILNKVFMIETYSEYNDKYDLGVRKDVSLSVGHKGYEDSWYDFYSRAYEETAMNIVKTHGPPQDDSPAIYVVRDPRSAIISQFHYFKSHPLTPADFNMQQLIDGMSFGGSWSRNLDAWNPLDRPHTLFLRYEEILNKPEHVISLMSDFLGKPAVAAWHNPFESQHELLPTFFRSASDQANLAEWTAEDLHALWNRHGGWMQKLGYVNDFALTETAFGEERPLSSPPSRITSHWR</sequence>
<dbReference type="InterPro" id="IPR027417">
    <property type="entry name" value="P-loop_NTPase"/>
</dbReference>
<dbReference type="SUPFAM" id="SSF52540">
    <property type="entry name" value="P-loop containing nucleoside triphosphate hydrolases"/>
    <property type="match status" value="1"/>
</dbReference>
<dbReference type="PANTHER" id="PTHR11783">
    <property type="entry name" value="SULFOTRANSFERASE SULT"/>
    <property type="match status" value="1"/>
</dbReference>
<proteinExistence type="inferred from homology"/>
<dbReference type="STRING" id="286727.SAMN02982917_2189"/>
<evidence type="ECO:0000256" key="2">
    <source>
        <dbReference type="ARBA" id="ARBA00022679"/>
    </source>
</evidence>